<dbReference type="NCBIfam" id="TIGR00361">
    <property type="entry name" value="ComEC_Rec2"/>
    <property type="match status" value="1"/>
</dbReference>
<evidence type="ECO:0000256" key="6">
    <source>
        <dbReference type="SAM" id="Phobius"/>
    </source>
</evidence>
<comment type="caution">
    <text evidence="8">The sequence shown here is derived from an EMBL/GenBank/DDBJ whole genome shotgun (WGS) entry which is preliminary data.</text>
</comment>
<dbReference type="InterPro" id="IPR035681">
    <property type="entry name" value="ComA-like_MBL"/>
</dbReference>
<feature type="transmembrane region" description="Helical" evidence="6">
    <location>
        <begin position="243"/>
        <end position="267"/>
    </location>
</feature>
<dbReference type="InterPro" id="IPR052159">
    <property type="entry name" value="Competence_DNA_uptake"/>
</dbReference>
<dbReference type="NCBIfam" id="TIGR00360">
    <property type="entry name" value="ComEC_N-term"/>
    <property type="match status" value="1"/>
</dbReference>
<evidence type="ECO:0000259" key="7">
    <source>
        <dbReference type="SMART" id="SM00849"/>
    </source>
</evidence>
<evidence type="ECO:0000256" key="2">
    <source>
        <dbReference type="ARBA" id="ARBA00022475"/>
    </source>
</evidence>
<dbReference type="EMBL" id="JAHLQO010000006">
    <property type="protein sequence ID" value="MBU5669932.1"/>
    <property type="molecule type" value="Genomic_DNA"/>
</dbReference>
<name>A0ABS6FK89_9FIRM</name>
<feature type="transmembrane region" description="Helical" evidence="6">
    <location>
        <begin position="6"/>
        <end position="34"/>
    </location>
</feature>
<keyword evidence="4 6" id="KW-1133">Transmembrane helix</keyword>
<keyword evidence="9" id="KW-1185">Reference proteome</keyword>
<feature type="transmembrane region" description="Helical" evidence="6">
    <location>
        <begin position="41"/>
        <end position="57"/>
    </location>
</feature>
<dbReference type="CDD" id="cd07731">
    <property type="entry name" value="ComA-like_MBL-fold"/>
    <property type="match status" value="1"/>
</dbReference>
<organism evidence="8 9">
    <name type="scientific">Peptoniphilus ovalis</name>
    <dbReference type="NCBI Taxonomy" id="2841503"/>
    <lineage>
        <taxon>Bacteria</taxon>
        <taxon>Bacillati</taxon>
        <taxon>Bacillota</taxon>
        <taxon>Tissierellia</taxon>
        <taxon>Tissierellales</taxon>
        <taxon>Peptoniphilaceae</taxon>
        <taxon>Peptoniphilus</taxon>
    </lineage>
</organism>
<dbReference type="RefSeq" id="WP_216549772.1">
    <property type="nucleotide sequence ID" value="NZ_JAHLQO010000006.1"/>
</dbReference>
<feature type="transmembrane region" description="Helical" evidence="6">
    <location>
        <begin position="454"/>
        <end position="473"/>
    </location>
</feature>
<dbReference type="InterPro" id="IPR004797">
    <property type="entry name" value="Competence_ComEC/Rec2"/>
</dbReference>
<dbReference type="PANTHER" id="PTHR30619">
    <property type="entry name" value="DNA INTERNALIZATION/COMPETENCE PROTEIN COMEC/REC2"/>
    <property type="match status" value="1"/>
</dbReference>
<evidence type="ECO:0000313" key="9">
    <source>
        <dbReference type="Proteomes" id="UP000783742"/>
    </source>
</evidence>
<evidence type="ECO:0000256" key="1">
    <source>
        <dbReference type="ARBA" id="ARBA00004651"/>
    </source>
</evidence>
<feature type="transmembrane region" description="Helical" evidence="6">
    <location>
        <begin position="725"/>
        <end position="740"/>
    </location>
</feature>
<keyword evidence="5 6" id="KW-0472">Membrane</keyword>
<feature type="transmembrane region" description="Helical" evidence="6">
    <location>
        <begin position="335"/>
        <end position="357"/>
    </location>
</feature>
<dbReference type="Pfam" id="PF00753">
    <property type="entry name" value="Lactamase_B"/>
    <property type="match status" value="1"/>
</dbReference>
<evidence type="ECO:0000256" key="5">
    <source>
        <dbReference type="ARBA" id="ARBA00023136"/>
    </source>
</evidence>
<dbReference type="Pfam" id="PF03772">
    <property type="entry name" value="Competence"/>
    <property type="match status" value="1"/>
</dbReference>
<dbReference type="Proteomes" id="UP000783742">
    <property type="component" value="Unassembled WGS sequence"/>
</dbReference>
<dbReference type="SMART" id="SM00849">
    <property type="entry name" value="Lactamase_B"/>
    <property type="match status" value="1"/>
</dbReference>
<feature type="domain" description="Metallo-beta-lactamase" evidence="7">
    <location>
        <begin position="488"/>
        <end position="674"/>
    </location>
</feature>
<dbReference type="InterPro" id="IPR004477">
    <property type="entry name" value="ComEC_N"/>
</dbReference>
<evidence type="ECO:0000256" key="3">
    <source>
        <dbReference type="ARBA" id="ARBA00022692"/>
    </source>
</evidence>
<feature type="transmembrane region" description="Helical" evidence="6">
    <location>
        <begin position="287"/>
        <end position="304"/>
    </location>
</feature>
<feature type="transmembrane region" description="Helical" evidence="6">
    <location>
        <begin position="311"/>
        <end position="329"/>
    </location>
</feature>
<feature type="transmembrane region" description="Helical" evidence="6">
    <location>
        <begin position="422"/>
        <end position="442"/>
    </location>
</feature>
<keyword evidence="2" id="KW-1003">Cell membrane</keyword>
<dbReference type="PANTHER" id="PTHR30619:SF7">
    <property type="entry name" value="BETA-LACTAMASE DOMAIN PROTEIN"/>
    <property type="match status" value="1"/>
</dbReference>
<protein>
    <submittedName>
        <fullName evidence="8">DNA internalization-related competence protein ComEC/Rec2</fullName>
    </submittedName>
</protein>
<comment type="subcellular location">
    <subcellularLocation>
        <location evidence="1">Cell membrane</location>
        <topology evidence="1">Multi-pass membrane protein</topology>
    </subcellularLocation>
</comment>
<sequence>MYILFAVLLGIFLSAITKSFAFLIIFSAGLSIYLIKTNKKAYYLILPLIIISVFINFKSKDYVLNAFNGEVIGKVLYSNDEKSIIKTNSIKGEKFKTRIIIYENLERGATYKIKGKFTPPPPAMNEGNFNSRNNLKSQGIYLYGKINSLEKIKDSSALDKFSTYFIKRTQNIFHKYLSERNANLLESLILANRYKIDDLESERFANLGISHLLAVSGLHIGIIVAFLHFIFIKTTKNLKITDAIVVILIIFYLKLIGNPISAVRAFLFYLLYKLSFYFKVDLDNKDVFYLSLSIILFINPMAIYSLSFLMSYAAIFGMIFIMPIIYSFVADKGRVMDSIVLTFSVILVIFPIINYYFSGVSILVYPANLIIIPFYTFVIISGFIMSLGIFPGIIGMILNVLMNSIYGLEEILLRFNIFNFEIRGFKLEYVFLYYIILVLILNRHKIYEIIEPNIKIIEIYIVIIFAIYSIGFIKESNSLIYRQFYIGQGDAAMISHRGRNFLIDVGGARYDNTIFERYLEPSLDYLGVYKIDGIFISHYDEDHVGNLEKVLKNYKVKNVYVGHLPEDNFFEDVNPNGFISLSRNDRLKIDKDFYIDVLNIGDKNVEENDKSLVLDVYYRGKKILFTGDLSKNYERNINEDVDILKVSHHGSNTSTDEKFLENITPKYAVISAGVGNSYGHPHREVLESLEKYGIIYFDTSKVGEIIFKIDKNIEVFYFLKNRETNLIYILMSSLILYYIARKNYELQGNLQR</sequence>
<reference evidence="8 9" key="1">
    <citation type="submission" date="2021-06" db="EMBL/GenBank/DDBJ databases">
        <authorList>
            <person name="Sun Q."/>
            <person name="Li D."/>
        </authorList>
    </citation>
    <scope>NUCLEOTIDE SEQUENCE [LARGE SCALE GENOMIC DNA]</scope>
    <source>
        <strain evidence="8 9">MSJ-1</strain>
    </source>
</reference>
<keyword evidence="3 6" id="KW-0812">Transmembrane</keyword>
<proteinExistence type="predicted"/>
<gene>
    <name evidence="8" type="ORF">KQI68_08805</name>
</gene>
<dbReference type="InterPro" id="IPR001279">
    <property type="entry name" value="Metallo-B-lactamas"/>
</dbReference>
<evidence type="ECO:0000256" key="4">
    <source>
        <dbReference type="ARBA" id="ARBA00022989"/>
    </source>
</evidence>
<feature type="transmembrane region" description="Helical" evidence="6">
    <location>
        <begin position="369"/>
        <end position="402"/>
    </location>
</feature>
<feature type="transmembrane region" description="Helical" evidence="6">
    <location>
        <begin position="209"/>
        <end position="231"/>
    </location>
</feature>
<evidence type="ECO:0000313" key="8">
    <source>
        <dbReference type="EMBL" id="MBU5669932.1"/>
    </source>
</evidence>
<accession>A0ABS6FK89</accession>